<name>A0AAF0I6S6_9ENTE</name>
<dbReference type="InterPro" id="IPR004701">
    <property type="entry name" value="PTS_EIIA_man-typ"/>
</dbReference>
<dbReference type="PANTHER" id="PTHR32071:SF38">
    <property type="entry name" value="PSP OPERON TRANSCRIPTIONAL ACTIVATOR"/>
    <property type="match status" value="1"/>
</dbReference>
<dbReference type="PROSITE" id="PS51372">
    <property type="entry name" value="PRD_2"/>
    <property type="match status" value="2"/>
</dbReference>
<dbReference type="Pfam" id="PF03610">
    <property type="entry name" value="EIIA-man"/>
    <property type="match status" value="1"/>
</dbReference>
<evidence type="ECO:0000313" key="10">
    <source>
        <dbReference type="EMBL" id="WEG73768.1"/>
    </source>
</evidence>
<dbReference type="InterPro" id="IPR025943">
    <property type="entry name" value="Sigma_54_int_dom_ATP-bd_2"/>
</dbReference>
<dbReference type="InterPro" id="IPR036634">
    <property type="entry name" value="PRD_sf"/>
</dbReference>
<keyword evidence="2" id="KW-0808">Transferase</keyword>
<dbReference type="SUPFAM" id="SSF63520">
    <property type="entry name" value="PTS-regulatory domain, PRD"/>
    <property type="match status" value="2"/>
</dbReference>
<dbReference type="KEGG" id="vie:OL234_02320"/>
<dbReference type="AlphaFoldDB" id="A0AAF0I6S6"/>
<dbReference type="InterPro" id="IPR027417">
    <property type="entry name" value="P-loop_NTPase"/>
</dbReference>
<organism evidence="10 11">
    <name type="scientific">Vagococcus intermedius</name>
    <dbReference type="NCBI Taxonomy" id="2991418"/>
    <lineage>
        <taxon>Bacteria</taxon>
        <taxon>Bacillati</taxon>
        <taxon>Bacillota</taxon>
        <taxon>Bacilli</taxon>
        <taxon>Lactobacillales</taxon>
        <taxon>Enterococcaceae</taxon>
        <taxon>Vagococcus</taxon>
    </lineage>
</organism>
<evidence type="ECO:0000313" key="11">
    <source>
        <dbReference type="Proteomes" id="UP001179647"/>
    </source>
</evidence>
<dbReference type="Pfam" id="PF09339">
    <property type="entry name" value="HTH_IclR"/>
    <property type="match status" value="1"/>
</dbReference>
<dbReference type="Gene3D" id="3.40.50.510">
    <property type="entry name" value="Phosphotransferase system, mannose-type IIA component"/>
    <property type="match status" value="1"/>
</dbReference>
<reference evidence="10" key="1">
    <citation type="submission" date="2022-10" db="EMBL/GenBank/DDBJ databases">
        <title>Vagococcus sp. isolated from poultry meat.</title>
        <authorList>
            <person name="Johansson P."/>
            <person name="Bjorkroth J."/>
        </authorList>
    </citation>
    <scope>NUCLEOTIDE SEQUENCE</scope>
    <source>
        <strain evidence="10">STAA11</strain>
    </source>
</reference>
<dbReference type="Gene3D" id="1.10.10.10">
    <property type="entry name" value="Winged helix-like DNA-binding domain superfamily/Winged helix DNA-binding domain"/>
    <property type="match status" value="1"/>
</dbReference>
<dbReference type="PROSITE" id="PS51096">
    <property type="entry name" value="PTS_EIIA_TYPE_4"/>
    <property type="match status" value="1"/>
</dbReference>
<dbReference type="Gene3D" id="3.40.50.300">
    <property type="entry name" value="P-loop containing nucleotide triphosphate hydrolases"/>
    <property type="match status" value="1"/>
</dbReference>
<dbReference type="Pfam" id="PF00874">
    <property type="entry name" value="PRD"/>
    <property type="match status" value="2"/>
</dbReference>
<dbReference type="Pfam" id="PF00158">
    <property type="entry name" value="Sigma54_activat"/>
    <property type="match status" value="1"/>
</dbReference>
<dbReference type="GO" id="GO:0006355">
    <property type="term" value="P:regulation of DNA-templated transcription"/>
    <property type="evidence" value="ECO:0007669"/>
    <property type="project" value="InterPro"/>
</dbReference>
<gene>
    <name evidence="10" type="ORF">OL234_02320</name>
</gene>
<dbReference type="InterPro" id="IPR002078">
    <property type="entry name" value="Sigma_54_int"/>
</dbReference>
<sequence length="907" mass="103706">MSNRKEQIIKLLEKHPKGLAAAEVAEEMSLDRTNVSRYLNDLAKEERVLRSSGRPVIFTLTGEMTDKEGLLKEGNRSESFEVSFDNLVGAKDSLKMVIQQAKAAILYPPRGLHTIIFGQTGTGKSLFAECMYRFAITSESLEKGAPFVSFNCADYAQNPQLLFAHIFGVKKGAYTGANEDREGLMAKANGGILFLDEIHRLPPEGQEMLFTFIDKGVYRPLGESTKTYEASVQIIGATTESSATFLSTFTRRIPMSVTLPSLKDRTIDERYEIVTRFIKEEANRLKQRIIVERDVVLAYMLYNAEGNIGQVKRDLKLVCAKAFLHYRTHEEEHLTIRQQELPLNVQKGLLKIKELPERIDRFIDKNSHYLTFDPGAKDVVWSLDPARDMAVYNAIEERVSNLSQSSDLDNTDLAELIELDVDKYFETYVDELARNDVHRELISDELWDLTDRLYDIAEERLERSYNQKARFTFALHLQGTLERIRKERSIIHPNLNEIRINYKKEFQIALDLSSLIEEEFAIEIPFDEIGFITMFLSLDISERQSAPESQVSVVVLMHGKSTASSMLEAVQELLGTETGHAFNMPLTMEVQDMYDELKNYVLAHRDEMTSGMLLLTDMGSLNTFGNMIFEETGVRTKAISMVSTMIVLEAVRMASIGRSLEDIYQNIQMSLENIVRNEFRPPRDLQKAIIVTCFTGEGVAKKLYERIVPVVNTQVVEIIQLQFLERESFKQHIDELIKEYEIMAIVGTVEIEYQNIPFFTAFDIFDNDKLNILKRIVAEEVPMEQMVSSLEGTIRSVPSVEELLTVLQKMVSQIQTDLKIVVEPGVDAGMLIHLAFLVEALKTKQEPRKFPDIEEFKASHRIEMTTVRSNLMALEKQYDLLLPESEIAYLTQMMIENRIDKEFINTH</sequence>
<evidence type="ECO:0000259" key="7">
    <source>
        <dbReference type="PROSITE" id="PS50045"/>
    </source>
</evidence>
<proteinExistence type="predicted"/>
<evidence type="ECO:0000259" key="9">
    <source>
        <dbReference type="PROSITE" id="PS51372"/>
    </source>
</evidence>
<keyword evidence="11" id="KW-1185">Reference proteome</keyword>
<dbReference type="PROSITE" id="PS50045">
    <property type="entry name" value="SIGMA54_INTERACT_4"/>
    <property type="match status" value="1"/>
</dbReference>
<keyword evidence="5" id="KW-0067">ATP-binding</keyword>
<dbReference type="SUPFAM" id="SSF46785">
    <property type="entry name" value="Winged helix' DNA-binding domain"/>
    <property type="match status" value="1"/>
</dbReference>
<evidence type="ECO:0000256" key="4">
    <source>
        <dbReference type="ARBA" id="ARBA00022777"/>
    </source>
</evidence>
<dbReference type="SUPFAM" id="SSF52540">
    <property type="entry name" value="P-loop containing nucleoside triphosphate hydrolases"/>
    <property type="match status" value="1"/>
</dbReference>
<dbReference type="SUPFAM" id="SSF53062">
    <property type="entry name" value="PTS system fructose IIA component-like"/>
    <property type="match status" value="1"/>
</dbReference>
<dbReference type="InterPro" id="IPR036662">
    <property type="entry name" value="PTS_EIIA_man-typ_sf"/>
</dbReference>
<keyword evidence="3" id="KW-0547">Nucleotide-binding</keyword>
<dbReference type="InterPro" id="IPR005471">
    <property type="entry name" value="Tscrpt_reg_IclR_N"/>
</dbReference>
<dbReference type="InterPro" id="IPR011608">
    <property type="entry name" value="PRD"/>
</dbReference>
<evidence type="ECO:0000256" key="5">
    <source>
        <dbReference type="ARBA" id="ARBA00022840"/>
    </source>
</evidence>
<evidence type="ECO:0000256" key="6">
    <source>
        <dbReference type="ARBA" id="ARBA00023125"/>
    </source>
</evidence>
<keyword evidence="6" id="KW-0238">DNA-binding</keyword>
<dbReference type="Proteomes" id="UP001179647">
    <property type="component" value="Chromosome"/>
</dbReference>
<keyword evidence="4" id="KW-0418">Kinase</keyword>
<evidence type="ECO:0000256" key="2">
    <source>
        <dbReference type="ARBA" id="ARBA00022679"/>
    </source>
</evidence>
<dbReference type="InterPro" id="IPR033887">
    <property type="entry name" value="PTS_IIA_man"/>
</dbReference>
<dbReference type="PROSITE" id="PS00676">
    <property type="entry name" value="SIGMA54_INTERACT_2"/>
    <property type="match status" value="1"/>
</dbReference>
<evidence type="ECO:0000259" key="8">
    <source>
        <dbReference type="PROSITE" id="PS51096"/>
    </source>
</evidence>
<feature type="domain" description="PRD" evidence="9">
    <location>
        <begin position="798"/>
        <end position="904"/>
    </location>
</feature>
<dbReference type="GO" id="GO:0009401">
    <property type="term" value="P:phosphoenolpyruvate-dependent sugar phosphotransferase system"/>
    <property type="evidence" value="ECO:0007669"/>
    <property type="project" value="InterPro"/>
</dbReference>
<dbReference type="EMBL" id="CP110232">
    <property type="protein sequence ID" value="WEG73768.1"/>
    <property type="molecule type" value="Genomic_DNA"/>
</dbReference>
<dbReference type="CDD" id="cd00009">
    <property type="entry name" value="AAA"/>
    <property type="match status" value="1"/>
</dbReference>
<dbReference type="InterPro" id="IPR003593">
    <property type="entry name" value="AAA+_ATPase"/>
</dbReference>
<feature type="domain" description="PRD" evidence="9">
    <location>
        <begin position="441"/>
        <end position="546"/>
    </location>
</feature>
<feature type="domain" description="PTS EIIA type-4" evidence="8">
    <location>
        <begin position="550"/>
        <end position="674"/>
    </location>
</feature>
<dbReference type="Gene3D" id="1.10.1790.10">
    <property type="entry name" value="PRD domain"/>
    <property type="match status" value="2"/>
</dbReference>
<dbReference type="GO" id="GO:0003677">
    <property type="term" value="F:DNA binding"/>
    <property type="evidence" value="ECO:0007669"/>
    <property type="project" value="UniProtKB-KW"/>
</dbReference>
<dbReference type="InterPro" id="IPR036388">
    <property type="entry name" value="WH-like_DNA-bd_sf"/>
</dbReference>
<dbReference type="PANTHER" id="PTHR32071">
    <property type="entry name" value="TRANSCRIPTIONAL REGULATORY PROTEIN"/>
    <property type="match status" value="1"/>
</dbReference>
<dbReference type="InterPro" id="IPR036390">
    <property type="entry name" value="WH_DNA-bd_sf"/>
</dbReference>
<feature type="domain" description="Sigma-54 factor interaction" evidence="7">
    <location>
        <begin position="87"/>
        <end position="320"/>
    </location>
</feature>
<accession>A0AAF0I6S6</accession>
<dbReference type="GO" id="GO:0016301">
    <property type="term" value="F:kinase activity"/>
    <property type="evidence" value="ECO:0007669"/>
    <property type="project" value="UniProtKB-KW"/>
</dbReference>
<dbReference type="GO" id="GO:0016020">
    <property type="term" value="C:membrane"/>
    <property type="evidence" value="ECO:0007669"/>
    <property type="project" value="InterPro"/>
</dbReference>
<evidence type="ECO:0000256" key="1">
    <source>
        <dbReference type="ARBA" id="ARBA00020887"/>
    </source>
</evidence>
<protein>
    <recommendedName>
        <fullName evidence="1">DNA translocase FtsK</fullName>
    </recommendedName>
</protein>
<dbReference type="RefSeq" id="WP_275469568.1">
    <property type="nucleotide sequence ID" value="NZ_CP110232.1"/>
</dbReference>
<dbReference type="SMART" id="SM00382">
    <property type="entry name" value="AAA"/>
    <property type="match status" value="1"/>
</dbReference>
<evidence type="ECO:0000256" key="3">
    <source>
        <dbReference type="ARBA" id="ARBA00022741"/>
    </source>
</evidence>
<dbReference type="GO" id="GO:0005524">
    <property type="term" value="F:ATP binding"/>
    <property type="evidence" value="ECO:0007669"/>
    <property type="project" value="UniProtKB-KW"/>
</dbReference>
<dbReference type="CDD" id="cd00006">
    <property type="entry name" value="PTS_IIA_man"/>
    <property type="match status" value="1"/>
</dbReference>